<dbReference type="Proteomes" id="UP000886520">
    <property type="component" value="Chromosome 5"/>
</dbReference>
<comment type="caution">
    <text evidence="1">The sequence shown here is derived from an EMBL/GenBank/DDBJ whole genome shotgun (WGS) entry which is preliminary data.</text>
</comment>
<keyword evidence="2" id="KW-1185">Reference proteome</keyword>
<evidence type="ECO:0000313" key="1">
    <source>
        <dbReference type="EMBL" id="KAI5080007.1"/>
    </source>
</evidence>
<name>A0A9D4V6U1_ADICA</name>
<gene>
    <name evidence="1" type="ORF">GOP47_0005486</name>
</gene>
<proteinExistence type="predicted"/>
<reference evidence="1 2" key="1">
    <citation type="submission" date="2021-01" db="EMBL/GenBank/DDBJ databases">
        <title>Adiantum capillus-veneris genome.</title>
        <authorList>
            <person name="Fang Y."/>
            <person name="Liao Q."/>
        </authorList>
    </citation>
    <scope>NUCLEOTIDE SEQUENCE [LARGE SCALE GENOMIC DNA]</scope>
    <source>
        <strain evidence="1">H3</strain>
        <tissue evidence="1">Leaf</tissue>
    </source>
</reference>
<organism evidence="1 2">
    <name type="scientific">Adiantum capillus-veneris</name>
    <name type="common">Maidenhair fern</name>
    <dbReference type="NCBI Taxonomy" id="13818"/>
    <lineage>
        <taxon>Eukaryota</taxon>
        <taxon>Viridiplantae</taxon>
        <taxon>Streptophyta</taxon>
        <taxon>Embryophyta</taxon>
        <taxon>Tracheophyta</taxon>
        <taxon>Polypodiopsida</taxon>
        <taxon>Polypodiidae</taxon>
        <taxon>Polypodiales</taxon>
        <taxon>Pteridineae</taxon>
        <taxon>Pteridaceae</taxon>
        <taxon>Vittarioideae</taxon>
        <taxon>Adiantum</taxon>
    </lineage>
</organism>
<evidence type="ECO:0000313" key="2">
    <source>
        <dbReference type="Proteomes" id="UP000886520"/>
    </source>
</evidence>
<dbReference type="AlphaFoldDB" id="A0A9D4V6U1"/>
<dbReference type="EMBL" id="JABFUD020000005">
    <property type="protein sequence ID" value="KAI5080007.1"/>
    <property type="molecule type" value="Genomic_DNA"/>
</dbReference>
<sequence length="73" mass="7898">MIEKDISIVVVKDMDAIEEQELANIVTDGFDGGGSTVEGVRLDVVDGGGGVPANIMCKLLHDQEKRVYDSKYN</sequence>
<accession>A0A9D4V6U1</accession>
<protein>
    <submittedName>
        <fullName evidence="1">Uncharacterized protein</fullName>
    </submittedName>
</protein>